<proteinExistence type="predicted"/>
<evidence type="ECO:0000259" key="1">
    <source>
        <dbReference type="Pfam" id="PF00296"/>
    </source>
</evidence>
<dbReference type="EC" id="1.-.-.-" evidence="2"/>
<dbReference type="AlphaFoldDB" id="A0A857KJ87"/>
<dbReference type="Pfam" id="PF00296">
    <property type="entry name" value="Bac_luciferase"/>
    <property type="match status" value="1"/>
</dbReference>
<sequence length="379" mass="41018">MNVVPSSTTTRATVWCCTVRSSAEQWPWTRRGRRGGVKIHLQVEGSPAKAIDSARAIADSGADGLFTFEGPHDVFIPLVLAAQATGLELMTNVAIAGPRSPMHLAHTAYDLQVLSQGRFRLGLGSQIRPHIEKRYGSQWGKPAQRMAESVAAVKAIFDTWEGKAPLDFRGEFFTHTLLPPTFDPGPNPYGPPPVLMGALGPIMTRTAGEVADGLLVMPFNSTRHFAERTIPALREGLARSGRSLDGYRIIAQVMCAVGSTPEAAATAYERVASLIAFYGSTPAYRVVLDLEGWGDLQPELNALSKRGRIAEMRELITDDMVRTLAVVGTPRECAEQIHDRYGVHASEVCCYFPGFTPDREDLTGLVSAVRSCTGGPDSP</sequence>
<dbReference type="InterPro" id="IPR011251">
    <property type="entry name" value="Luciferase-like_dom"/>
</dbReference>
<dbReference type="CDD" id="cd01097">
    <property type="entry name" value="Tetrahydromethanopterin_reductase"/>
    <property type="match status" value="1"/>
</dbReference>
<accession>A0A857KJ87</accession>
<reference evidence="2" key="1">
    <citation type="journal article" date="2021" name="Nat. Microbiol.">
        <title>Cocultivation of an ultrasmall environmental parasitic bacterium with lytic ability against bacteria associated with wastewater foams.</title>
        <authorList>
            <person name="Batinovic S."/>
            <person name="Rose J.J.A."/>
            <person name="Ratcliffe J."/>
            <person name="Seviour R.J."/>
            <person name="Petrovski S."/>
        </authorList>
    </citation>
    <scope>NUCLEOTIDE SEQUENCE</scope>
    <source>
        <strain evidence="2">CON44</strain>
    </source>
</reference>
<dbReference type="Gene3D" id="3.20.20.30">
    <property type="entry name" value="Luciferase-like domain"/>
    <property type="match status" value="1"/>
</dbReference>
<evidence type="ECO:0000313" key="2">
    <source>
        <dbReference type="EMBL" id="QHN39712.1"/>
    </source>
</evidence>
<dbReference type="InterPro" id="IPR036661">
    <property type="entry name" value="Luciferase-like_sf"/>
</dbReference>
<dbReference type="PANTHER" id="PTHR43244:SF2">
    <property type="entry name" value="CONSERVED HYPOTHETICAL ALANINE AND PROLINE-RICH PROTEIN"/>
    <property type="match status" value="1"/>
</dbReference>
<dbReference type="NCBIfam" id="TIGR03617">
    <property type="entry name" value="F420_MSMEG_2256"/>
    <property type="match status" value="1"/>
</dbReference>
<dbReference type="PANTHER" id="PTHR43244">
    <property type="match status" value="1"/>
</dbReference>
<name>A0A857KJ87_9ACTN</name>
<keyword evidence="2" id="KW-0560">Oxidoreductase</keyword>
<organism evidence="2">
    <name type="scientific">Gordonia amarae</name>
    <dbReference type="NCBI Taxonomy" id="36821"/>
    <lineage>
        <taxon>Bacteria</taxon>
        <taxon>Bacillati</taxon>
        <taxon>Actinomycetota</taxon>
        <taxon>Actinomycetes</taxon>
        <taxon>Mycobacteriales</taxon>
        <taxon>Gordoniaceae</taxon>
        <taxon>Gordonia</taxon>
    </lineage>
</organism>
<protein>
    <submittedName>
        <fullName evidence="2">TIGR03617 family F420-dependent LLM class oxidoreductase</fullName>
        <ecNumber evidence="2">1.-.-.-</ecNumber>
    </submittedName>
</protein>
<dbReference type="SUPFAM" id="SSF51679">
    <property type="entry name" value="Bacterial luciferase-like"/>
    <property type="match status" value="1"/>
</dbReference>
<dbReference type="InterPro" id="IPR050564">
    <property type="entry name" value="F420-G6PD/mer"/>
</dbReference>
<feature type="domain" description="Luciferase-like" evidence="1">
    <location>
        <begin position="42"/>
        <end position="341"/>
    </location>
</feature>
<gene>
    <name evidence="2" type="ORF">GII30_11535</name>
</gene>
<dbReference type="InterPro" id="IPR019919">
    <property type="entry name" value="Lucif-like_OxRdtase_MSMEG_2256"/>
</dbReference>
<dbReference type="GO" id="GO:0016705">
    <property type="term" value="F:oxidoreductase activity, acting on paired donors, with incorporation or reduction of molecular oxygen"/>
    <property type="evidence" value="ECO:0007669"/>
    <property type="project" value="InterPro"/>
</dbReference>
<dbReference type="EMBL" id="CP045810">
    <property type="protein sequence ID" value="QHN39712.1"/>
    <property type="molecule type" value="Genomic_DNA"/>
</dbReference>